<gene>
    <name evidence="2" type="ORF">RCOM_1334020</name>
</gene>
<dbReference type="AlphaFoldDB" id="B9S760"/>
<name>B9S760_RICCO</name>
<proteinExistence type="predicted"/>
<dbReference type="eggNOG" id="ENOG502QUQ1">
    <property type="taxonomic scope" value="Eukaryota"/>
</dbReference>
<dbReference type="EMBL" id="EQ973883">
    <property type="protein sequence ID" value="EEF40639.1"/>
    <property type="molecule type" value="Genomic_DNA"/>
</dbReference>
<feature type="compositionally biased region" description="Polar residues" evidence="1">
    <location>
        <begin position="219"/>
        <end position="238"/>
    </location>
</feature>
<evidence type="ECO:0000313" key="2">
    <source>
        <dbReference type="EMBL" id="EEF40639.1"/>
    </source>
</evidence>
<accession>B9S760</accession>
<protein>
    <submittedName>
        <fullName evidence="2">Uncharacterized protein</fullName>
    </submittedName>
</protein>
<feature type="region of interest" description="Disordered" evidence="1">
    <location>
        <begin position="204"/>
        <end position="238"/>
    </location>
</feature>
<reference evidence="3" key="1">
    <citation type="journal article" date="2010" name="Nat. Biotechnol.">
        <title>Draft genome sequence of the oilseed species Ricinus communis.</title>
        <authorList>
            <person name="Chan A.P."/>
            <person name="Crabtree J."/>
            <person name="Zhao Q."/>
            <person name="Lorenzi H."/>
            <person name="Orvis J."/>
            <person name="Puiu D."/>
            <person name="Melake-Berhan A."/>
            <person name="Jones K.M."/>
            <person name="Redman J."/>
            <person name="Chen G."/>
            <person name="Cahoon E.B."/>
            <person name="Gedil M."/>
            <person name="Stanke M."/>
            <person name="Haas B.J."/>
            <person name="Wortman J.R."/>
            <person name="Fraser-Liggett C.M."/>
            <person name="Ravel J."/>
            <person name="Rabinowicz P.D."/>
        </authorList>
    </citation>
    <scope>NUCLEOTIDE SEQUENCE [LARGE SCALE GENOMIC DNA]</scope>
    <source>
        <strain evidence="3">cv. Hale</strain>
    </source>
</reference>
<evidence type="ECO:0000313" key="3">
    <source>
        <dbReference type="Proteomes" id="UP000008311"/>
    </source>
</evidence>
<evidence type="ECO:0000256" key="1">
    <source>
        <dbReference type="SAM" id="MobiDB-lite"/>
    </source>
</evidence>
<organism evidence="2 3">
    <name type="scientific">Ricinus communis</name>
    <name type="common">Castor bean</name>
    <dbReference type="NCBI Taxonomy" id="3988"/>
    <lineage>
        <taxon>Eukaryota</taxon>
        <taxon>Viridiplantae</taxon>
        <taxon>Streptophyta</taxon>
        <taxon>Embryophyta</taxon>
        <taxon>Tracheophyta</taxon>
        <taxon>Spermatophyta</taxon>
        <taxon>Magnoliopsida</taxon>
        <taxon>eudicotyledons</taxon>
        <taxon>Gunneridae</taxon>
        <taxon>Pentapetalae</taxon>
        <taxon>rosids</taxon>
        <taxon>fabids</taxon>
        <taxon>Malpighiales</taxon>
        <taxon>Euphorbiaceae</taxon>
        <taxon>Acalyphoideae</taxon>
        <taxon>Acalypheae</taxon>
        <taxon>Ricinus</taxon>
    </lineage>
</organism>
<dbReference type="Proteomes" id="UP000008311">
    <property type="component" value="Unassembled WGS sequence"/>
</dbReference>
<dbReference type="InParanoid" id="B9S760"/>
<sequence length="373" mass="41450">MDSEEISLKISRDHWAFLDEIEAPMWVDLTLEANSNYTDVDDGWFHTSHLFHQCSSLQLKAAFAYSGEGSASSDIIDLKRTSSPELPSSVSRSRGKHYASKKWGGKCPDFSLNKKHPVKALSGKSTTESTGFVGNETKLSFIIQSKLKLKLVWCSSSNSGYDVQWPTFALTQQSEQTPNSRNEARMIRVMKDKVKASYASKASFVQGKGGTSNSRREGTSNASKPTQKEAANSKVQSKTLRAKALLPVRINERRSLTGPAKAKVKVAMGRPSRMVGAGSENSTGNQKCSNGDIASGVMVRGQKAAKQYLSQKDDRTGRLKGKISSPSREETRNLVQMPSATETDFSYYRGKFWHYCPFHWPGYWRKGLQNHQL</sequence>
<keyword evidence="3" id="KW-1185">Reference proteome</keyword>